<organism evidence="6 7">
    <name type="scientific">Candidatus Iainarchaeum sp</name>
    <dbReference type="NCBI Taxonomy" id="3101447"/>
    <lineage>
        <taxon>Archaea</taxon>
        <taxon>Candidatus Iainarchaeota</taxon>
        <taxon>Candidatus Iainarchaeia</taxon>
        <taxon>Candidatus Iainarchaeales</taxon>
        <taxon>Candidatus Iainarchaeaceae</taxon>
        <taxon>Candidatus Iainarchaeum</taxon>
    </lineage>
</organism>
<feature type="domain" description="Fibronectin type-III" evidence="5">
    <location>
        <begin position="275"/>
        <end position="371"/>
    </location>
</feature>
<dbReference type="Proteomes" id="UP000565078">
    <property type="component" value="Unassembled WGS sequence"/>
</dbReference>
<dbReference type="InterPro" id="IPR050991">
    <property type="entry name" value="ECM_Regulatory_Proteins"/>
</dbReference>
<dbReference type="SUPFAM" id="SSF49265">
    <property type="entry name" value="Fibronectin type III"/>
    <property type="match status" value="2"/>
</dbReference>
<dbReference type="InterPro" id="IPR003961">
    <property type="entry name" value="FN3_dom"/>
</dbReference>
<dbReference type="Gene3D" id="2.60.40.2030">
    <property type="match status" value="1"/>
</dbReference>
<dbReference type="InterPro" id="IPR011050">
    <property type="entry name" value="Pectin_lyase_fold/virulence"/>
</dbReference>
<dbReference type="SMART" id="SM00710">
    <property type="entry name" value="PbH1"/>
    <property type="match status" value="6"/>
</dbReference>
<gene>
    <name evidence="6" type="ORF">HA254_01365</name>
</gene>
<feature type="non-terminal residue" evidence="6">
    <location>
        <position position="1369"/>
    </location>
</feature>
<dbReference type="InterPro" id="IPR006626">
    <property type="entry name" value="PbH1"/>
</dbReference>
<comment type="caution">
    <text evidence="6">The sequence shown here is derived from an EMBL/GenBank/DDBJ whole genome shotgun (WGS) entry which is preliminary data.</text>
</comment>
<dbReference type="Gene3D" id="2.60.40.10">
    <property type="entry name" value="Immunoglobulins"/>
    <property type="match status" value="3"/>
</dbReference>
<dbReference type="GO" id="GO:0007154">
    <property type="term" value="P:cell communication"/>
    <property type="evidence" value="ECO:0007669"/>
    <property type="project" value="InterPro"/>
</dbReference>
<dbReference type="SUPFAM" id="SSF141072">
    <property type="entry name" value="CalX-like"/>
    <property type="match status" value="1"/>
</dbReference>
<dbReference type="InterPro" id="IPR006558">
    <property type="entry name" value="LamG-like"/>
</dbReference>
<accession>A0A7J4IZQ6</accession>
<dbReference type="Pfam" id="PF18998">
    <property type="entry name" value="Flg_new_2"/>
    <property type="match status" value="1"/>
</dbReference>
<keyword evidence="4" id="KW-1015">Disulfide bond</keyword>
<dbReference type="PANTHER" id="PTHR46708">
    <property type="entry name" value="TENASCIN"/>
    <property type="match status" value="1"/>
</dbReference>
<dbReference type="InterPro" id="IPR036116">
    <property type="entry name" value="FN3_sf"/>
</dbReference>
<evidence type="ECO:0000313" key="6">
    <source>
        <dbReference type="EMBL" id="HIH09297.1"/>
    </source>
</evidence>
<evidence type="ECO:0000256" key="4">
    <source>
        <dbReference type="ARBA" id="ARBA00023157"/>
    </source>
</evidence>
<dbReference type="Pfam" id="PF17957">
    <property type="entry name" value="Big_7"/>
    <property type="match status" value="1"/>
</dbReference>
<dbReference type="NCBIfam" id="NF041518">
    <property type="entry name" value="choice_anch_Q"/>
    <property type="match status" value="1"/>
</dbReference>
<dbReference type="CDD" id="cd00063">
    <property type="entry name" value="FN3"/>
    <property type="match status" value="2"/>
</dbReference>
<dbReference type="Pfam" id="PF00041">
    <property type="entry name" value="fn3"/>
    <property type="match status" value="2"/>
</dbReference>
<dbReference type="InterPro" id="IPR038081">
    <property type="entry name" value="CalX-like_sf"/>
</dbReference>
<evidence type="ECO:0000313" key="7">
    <source>
        <dbReference type="Proteomes" id="UP000565078"/>
    </source>
</evidence>
<evidence type="ECO:0000259" key="5">
    <source>
        <dbReference type="PROSITE" id="PS50853"/>
    </source>
</evidence>
<dbReference type="InterPro" id="IPR044060">
    <property type="entry name" value="Bacterial_rp_domain"/>
</dbReference>
<dbReference type="SMART" id="SM00060">
    <property type="entry name" value="FN3"/>
    <property type="match status" value="2"/>
</dbReference>
<dbReference type="Pfam" id="PF03160">
    <property type="entry name" value="Calx-beta"/>
    <property type="match status" value="1"/>
</dbReference>
<protein>
    <recommendedName>
        <fullName evidence="5">Fibronectin type-III domain-containing protein</fullName>
    </recommendedName>
</protein>
<feature type="domain" description="Fibronectin type-III" evidence="5">
    <location>
        <begin position="565"/>
        <end position="656"/>
    </location>
</feature>
<evidence type="ECO:0000256" key="3">
    <source>
        <dbReference type="ARBA" id="ARBA00022837"/>
    </source>
</evidence>
<dbReference type="InterPro" id="IPR003644">
    <property type="entry name" value="Calx_beta"/>
</dbReference>
<keyword evidence="2" id="KW-0677">Repeat</keyword>
<name>A0A7J4IZQ6_9ARCH</name>
<dbReference type="EMBL" id="DUGC01000029">
    <property type="protein sequence ID" value="HIH09297.1"/>
    <property type="molecule type" value="Genomic_DNA"/>
</dbReference>
<dbReference type="PANTHER" id="PTHR46708:SF2">
    <property type="entry name" value="FIBRONECTIN TYPE-III DOMAIN-CONTAINING PROTEIN"/>
    <property type="match status" value="1"/>
</dbReference>
<keyword evidence="1" id="KW-0732">Signal</keyword>
<dbReference type="SUPFAM" id="SSF49899">
    <property type="entry name" value="Concanavalin A-like lectins/glucanases"/>
    <property type="match status" value="1"/>
</dbReference>
<dbReference type="Gene3D" id="2.60.120.200">
    <property type="match status" value="1"/>
</dbReference>
<dbReference type="InterPro" id="IPR013320">
    <property type="entry name" value="ConA-like_dom_sf"/>
</dbReference>
<sequence>MQSKKFPLKAAIFVLLAIAISAVLVLMPHTREQNTGLLPLSGAGSGLVGWWQFDEGSGPTAVDSSGYGNNGIMIGSPTWVDGISGKALNFNGTTDYIRIPQSDSLRSGAKTIAMWANVSDLYKLSGAVFSWGWTGCTDTYAGFVRSDGSFIVYYQNSAGAIIRSITIAGPGTWKPGEWAHWAIVYNSSGSTVTISLYKNGAPAGTPYTGSDGLSPACAMRVIGSQEDYPNPRYVRTFSGMLDDYRVYNRALSASDILDLYSQTKPSLTDTTAPTVPAGLTASAVSATRIDLSWSASTDDTAVAGYVIYRGSSPIAAVRSGTTYSDVNHGATTVFFYNLLPSTAYSYSVAAFDAAGNYSTRSATASATTPAAAGGGPYNLSVTLTGTSTGRIESSTGGIGCTSGTGTCSANYPAGTTVVLTPYAFGAPNNTSFSDNFRGWSGAGCTGNGECFVTMTGDTSVTASYGSSSPPPTSYTLTVSHSGSGSGTITSSPSGISCPSGTCSGSFSSGTSITLTATPASGSAFGGWSGGGCSGTGTCPVSLGSATTVTANFTTTPTADTTAPSVPAGLSATAISPSQINLSWTASTDTVGVTGYNIYRCAGSGCTPALLTTTTTNSYSGTALTASTSYTYRVAAYDAAGNTSAQSGPSSATTSSGSTAPVHYIRAGATGLNNGTSWENAWTSFAAVAAAGTSGWRRGDTYYIASGIYNENVSISRAESGTSRISIKKATIADHGPAADWSDFYASGQAEIDGTLVILNSYIDFDGVTGSDDSGYGIRIYYNKCDTAESPTVAIVSLGRGKDSIHLRHLDIRGCGYATYDRVGGFVQSGDNTEPDYSGTNPVNPSYDIEITDSWIHEVSVNGLTIGGHIGTSYERGSLGFLLENTRVERTGGTMYAYPNWHGQGMQIGYSATQDYIVLRNNKFIDMNGTGYIAVLGKSVNNHFRIYNNLFYSTDRNEFKASPGVITFLAYNIPVNNVQIYNNTFYNIDLKGITNGMPPSAPNPGSNNELKNNLFVNSRFTYGNVGFTTQNNDYYGNDGVGVPKGEQGQQGEAADPFVNSAGYDFRLKSTANAKDNGVNLGSIFSADVIGVSRPQGSGWDIGAYEYNLGQSANQSPAVSITSPSSGQTFSAPAAITISANASDSDGTVSRVEFFSGSSSLGTDTASPYSYAWSAVTAGTYSITARATDNDGATATSGAVNITVGTPLPMVTIAASDPAASEAGPAAGAFTITRTGPTTSALTVNYSMSGTATNMIDYAVLSGTVTIPAGSASATFTLTPINDSITEGPENATATLSTNPNYTVGALSFATLLIADNETMPQTDDDSDGVPNVIDKCPKTAGTSRNYVNVFGCAMPIATKFDIKPDFNATD</sequence>
<dbReference type="SMART" id="SM00560">
    <property type="entry name" value="LamGL"/>
    <property type="match status" value="1"/>
</dbReference>
<proteinExistence type="predicted"/>
<dbReference type="InterPro" id="IPR059226">
    <property type="entry name" value="Choice_anch_Q_dom"/>
</dbReference>
<dbReference type="InterPro" id="IPR013783">
    <property type="entry name" value="Ig-like_fold"/>
</dbReference>
<keyword evidence="3" id="KW-0106">Calcium</keyword>
<dbReference type="PROSITE" id="PS50853">
    <property type="entry name" value="FN3"/>
    <property type="match status" value="2"/>
</dbReference>
<dbReference type="GO" id="GO:0016020">
    <property type="term" value="C:membrane"/>
    <property type="evidence" value="ECO:0007669"/>
    <property type="project" value="InterPro"/>
</dbReference>
<dbReference type="Pfam" id="PF13385">
    <property type="entry name" value="Laminin_G_3"/>
    <property type="match status" value="1"/>
</dbReference>
<evidence type="ECO:0000256" key="1">
    <source>
        <dbReference type="ARBA" id="ARBA00022729"/>
    </source>
</evidence>
<dbReference type="SMART" id="SM00237">
    <property type="entry name" value="Calx_beta"/>
    <property type="match status" value="1"/>
</dbReference>
<reference evidence="7" key="1">
    <citation type="journal article" date="2020" name="bioRxiv">
        <title>A rank-normalized archaeal taxonomy based on genome phylogeny resolves widespread incomplete and uneven classifications.</title>
        <authorList>
            <person name="Rinke C."/>
            <person name="Chuvochina M."/>
            <person name="Mussig A.J."/>
            <person name="Chaumeil P.-A."/>
            <person name="Waite D.W."/>
            <person name="Whitman W.B."/>
            <person name="Parks D.H."/>
            <person name="Hugenholtz P."/>
        </authorList>
    </citation>
    <scope>NUCLEOTIDE SEQUENCE [LARGE SCALE GENOMIC DNA]</scope>
</reference>
<dbReference type="SUPFAM" id="SSF51126">
    <property type="entry name" value="Pectin lyase-like"/>
    <property type="match status" value="1"/>
</dbReference>
<evidence type="ECO:0000256" key="2">
    <source>
        <dbReference type="ARBA" id="ARBA00022737"/>
    </source>
</evidence>